<dbReference type="AlphaFoldDB" id="A0A5E7CT86"/>
<name>A0A5E7CT86_PSEFL</name>
<sequence>MALSLLIDALDQARNALRRLEQKEQGSTVLSLRMLFREGKTLLKLELASSNLPPGQISIAPEPDVDTRLSWELPFHNLVHFSERKGAPQPSNISLVIPDSFVEDLRYRLISLEGASTRQLWIKLCRPYGLIGSIAWEKELGNVLQRPLLRLPDFPSRPTERPDILESALLVDPGDDALVEDVVCRLRVIVQGFLKGSSRAFTRLHIFPCNKWYSTLQKLEPDERIILHNPDDAQTSSAAFRASQASETITLRSAAWSSWIIDVMQGRSLDVVQLFCRSQWSDIAADLVLSSSPSPNETAITLMMIDSDELNLLLNRAGAWAIIFIPALLEDQHNMSYVADAFAQRRPGAVLFHPLDTADEHAAYLAACKLLFNSKCSRTPLLGSGFLYCHPDFAQPPQEGRYNEVFSVLAENALLLAQRAPITQRLYTNLTRIVPGVDTVDASTPPNYVAAAQRFLESAIFEGVRRSASDVLFSQSSSAQEISKQTGTLNESLQQKNSTLGEIQSVIQDYLKTQRKES</sequence>
<proteinExistence type="predicted"/>
<protein>
    <submittedName>
        <fullName evidence="1">Uncharacterized protein</fullName>
    </submittedName>
</protein>
<organism evidence="1 2">
    <name type="scientific">Pseudomonas fluorescens</name>
    <dbReference type="NCBI Taxonomy" id="294"/>
    <lineage>
        <taxon>Bacteria</taxon>
        <taxon>Pseudomonadati</taxon>
        <taxon>Pseudomonadota</taxon>
        <taxon>Gammaproteobacteria</taxon>
        <taxon>Pseudomonadales</taxon>
        <taxon>Pseudomonadaceae</taxon>
        <taxon>Pseudomonas</taxon>
    </lineage>
</organism>
<evidence type="ECO:0000313" key="2">
    <source>
        <dbReference type="Proteomes" id="UP000381093"/>
    </source>
</evidence>
<accession>A0A5E7CT86</accession>
<dbReference type="RefSeq" id="WP_150765362.1">
    <property type="nucleotide sequence ID" value="NZ_CABVHW010000010.1"/>
</dbReference>
<reference evidence="1 2" key="1">
    <citation type="submission" date="2019-09" db="EMBL/GenBank/DDBJ databases">
        <authorList>
            <person name="Chandra G."/>
            <person name="Truman W A."/>
        </authorList>
    </citation>
    <scope>NUCLEOTIDE SEQUENCE [LARGE SCALE GENOMIC DNA]</scope>
    <source>
        <strain evidence="1">PS710</strain>
    </source>
</reference>
<evidence type="ECO:0000313" key="1">
    <source>
        <dbReference type="EMBL" id="VVO08243.1"/>
    </source>
</evidence>
<dbReference type="Proteomes" id="UP000381093">
    <property type="component" value="Unassembled WGS sequence"/>
</dbReference>
<gene>
    <name evidence="1" type="ORF">PS710_03232</name>
</gene>
<dbReference type="EMBL" id="CABVHW010000010">
    <property type="protein sequence ID" value="VVO08243.1"/>
    <property type="molecule type" value="Genomic_DNA"/>
</dbReference>